<evidence type="ECO:0000256" key="2">
    <source>
        <dbReference type="SAM" id="SignalP"/>
    </source>
</evidence>
<keyword evidence="4" id="KW-1185">Reference proteome</keyword>
<accession>A0A9X4SH23</accession>
<keyword evidence="2" id="KW-0732">Signal</keyword>
<feature type="compositionally biased region" description="Basic and acidic residues" evidence="1">
    <location>
        <begin position="251"/>
        <end position="260"/>
    </location>
</feature>
<feature type="chain" id="PRO_5040979542" evidence="2">
    <location>
        <begin position="30"/>
        <end position="304"/>
    </location>
</feature>
<feature type="region of interest" description="Disordered" evidence="1">
    <location>
        <begin position="178"/>
        <end position="260"/>
    </location>
</feature>
<dbReference type="Proteomes" id="UP001152876">
    <property type="component" value="Unassembled WGS sequence"/>
</dbReference>
<feature type="compositionally biased region" description="Pro residues" evidence="1">
    <location>
        <begin position="287"/>
        <end position="304"/>
    </location>
</feature>
<dbReference type="AlphaFoldDB" id="A0A9X4SH23"/>
<feature type="region of interest" description="Disordered" evidence="1">
    <location>
        <begin position="278"/>
        <end position="304"/>
    </location>
</feature>
<evidence type="ECO:0000256" key="1">
    <source>
        <dbReference type="SAM" id="MobiDB-lite"/>
    </source>
</evidence>
<sequence length="304" mass="32528">MKPRPSPLQRLALPALAALTLFSALPAQAVGRIADVHVIDRDSGEVLPVIRHRGEHWVAGRPGARYAVSVRNTLDTRIMSVVSVDGVNVVSGETASWGQTGYVLSPWQQYDITGWRKSDAEVAAFHFTAAPASYAARTGRAAQVGVIGVALFREKVPEPAAIAPEPYSQAPLRERLGAAESAQAMNQDSSAAPGSAPPPPAPAEATAKAQLDGGLAREESVASRRMAPARPAPRLGTGHGEREGSWVGHTTFERRSQRPDELIRIRYDSRENLIAMGVIPPDAMPRRPNPFPGSPTPRYAPDPN</sequence>
<organism evidence="3 4">
    <name type="scientific">Hydrogenophaga taeniospiralis CCUG 15921</name>
    <dbReference type="NCBI Taxonomy" id="1281780"/>
    <lineage>
        <taxon>Bacteria</taxon>
        <taxon>Pseudomonadati</taxon>
        <taxon>Pseudomonadota</taxon>
        <taxon>Betaproteobacteria</taxon>
        <taxon>Burkholderiales</taxon>
        <taxon>Comamonadaceae</taxon>
        <taxon>Hydrogenophaga</taxon>
    </lineage>
</organism>
<name>A0A9X4SH23_9BURK</name>
<comment type="caution">
    <text evidence="3">The sequence shown here is derived from an EMBL/GenBank/DDBJ whole genome shotgun (WGS) entry which is preliminary data.</text>
</comment>
<dbReference type="EMBL" id="AOGK01000023">
    <property type="protein sequence ID" value="MDG5977581.1"/>
    <property type="molecule type" value="Genomic_DNA"/>
</dbReference>
<gene>
    <name evidence="3" type="ORF">H010_20156</name>
</gene>
<dbReference type="RefSeq" id="WP_068174211.1">
    <property type="nucleotide sequence ID" value="NZ_AOGK01000023.1"/>
</dbReference>
<proteinExistence type="predicted"/>
<evidence type="ECO:0000313" key="4">
    <source>
        <dbReference type="Proteomes" id="UP001152876"/>
    </source>
</evidence>
<reference evidence="3" key="1">
    <citation type="submission" date="2013-01" db="EMBL/GenBank/DDBJ databases">
        <title>Genome draft of Hydrogenophaga taeniospiralis 2K1.</title>
        <authorList>
            <person name="Gomila M."/>
            <person name="Lalucat J."/>
        </authorList>
    </citation>
    <scope>NUCLEOTIDE SEQUENCE</scope>
    <source>
        <strain evidence="3">CCUG 15921</strain>
    </source>
</reference>
<evidence type="ECO:0000313" key="3">
    <source>
        <dbReference type="EMBL" id="MDG5977581.1"/>
    </source>
</evidence>
<protein>
    <submittedName>
        <fullName evidence="3">Uncharacterized protein</fullName>
    </submittedName>
</protein>
<dbReference type="OrthoDB" id="5393649at2"/>
<feature type="compositionally biased region" description="Low complexity" evidence="1">
    <location>
        <begin position="223"/>
        <end position="234"/>
    </location>
</feature>
<feature type="signal peptide" evidence="2">
    <location>
        <begin position="1"/>
        <end position="29"/>
    </location>
</feature>